<keyword evidence="2" id="KW-0813">Transport</keyword>
<evidence type="ECO:0000256" key="1">
    <source>
        <dbReference type="ARBA" id="ARBA00004141"/>
    </source>
</evidence>
<comment type="subcellular location">
    <subcellularLocation>
        <location evidence="1">Membrane</location>
        <topology evidence="1">Multi-pass membrane protein</topology>
    </subcellularLocation>
</comment>
<gene>
    <name evidence="7" type="ordered locus">Calkro_1969</name>
</gene>
<dbReference type="Pfam" id="PF01566">
    <property type="entry name" value="Nramp"/>
    <property type="match status" value="1"/>
</dbReference>
<keyword evidence="4 6" id="KW-1133">Transmembrane helix</keyword>
<keyword evidence="8" id="KW-1185">Reference proteome</keyword>
<dbReference type="Proteomes" id="UP000006835">
    <property type="component" value="Chromosome"/>
</dbReference>
<feature type="transmembrane region" description="Helical" evidence="6">
    <location>
        <begin position="391"/>
        <end position="413"/>
    </location>
</feature>
<keyword evidence="5 6" id="KW-0472">Membrane</keyword>
<feature type="transmembrane region" description="Helical" evidence="6">
    <location>
        <begin position="232"/>
        <end position="255"/>
    </location>
</feature>
<feature type="transmembrane region" description="Helical" evidence="6">
    <location>
        <begin position="282"/>
        <end position="304"/>
    </location>
</feature>
<evidence type="ECO:0000256" key="2">
    <source>
        <dbReference type="ARBA" id="ARBA00022448"/>
    </source>
</evidence>
<evidence type="ECO:0000313" key="7">
    <source>
        <dbReference type="EMBL" id="ADQ46813.1"/>
    </source>
</evidence>
<feature type="transmembrane region" description="Helical" evidence="6">
    <location>
        <begin position="189"/>
        <end position="211"/>
    </location>
</feature>
<dbReference type="PATRIC" id="fig|632348.3.peg.2075"/>
<feature type="transmembrane region" description="Helical" evidence="6">
    <location>
        <begin position="349"/>
        <end position="371"/>
    </location>
</feature>
<feature type="transmembrane region" description="Helical" evidence="6">
    <location>
        <begin position="325"/>
        <end position="343"/>
    </location>
</feature>
<protein>
    <submittedName>
        <fullName evidence="7">Natural resistance-associated macrophage protein</fullName>
    </submittedName>
</protein>
<dbReference type="GO" id="GO:0005886">
    <property type="term" value="C:plasma membrane"/>
    <property type="evidence" value="ECO:0007669"/>
    <property type="project" value="TreeGrafter"/>
</dbReference>
<reference key="1">
    <citation type="submission" date="2010-11" db="EMBL/GenBank/DDBJ databases">
        <title>Complete sequence of Caldicellulosiruptor kronotskyensis 2002.</title>
        <authorList>
            <consortium name="US DOE Joint Genome Institute"/>
            <person name="Lucas S."/>
            <person name="Copeland A."/>
            <person name="Lapidus A."/>
            <person name="Cheng J.-F."/>
            <person name="Bruce D."/>
            <person name="Goodwin L."/>
            <person name="Pitluck S."/>
            <person name="Davenport K."/>
            <person name="Detter J.C."/>
            <person name="Han C."/>
            <person name="Tapia R."/>
            <person name="Land M."/>
            <person name="Hauser L."/>
            <person name="Jeffries C."/>
            <person name="Kyrpides N."/>
            <person name="Ivanova N."/>
            <person name="Mikhailova N."/>
            <person name="Blumer-Schuette S.E."/>
            <person name="Kelly R.M."/>
            <person name="Woyke T."/>
        </authorList>
    </citation>
    <scope>NUCLEOTIDE SEQUENCE</scope>
    <source>
        <strain>2002</strain>
    </source>
</reference>
<dbReference type="GO" id="GO:0005384">
    <property type="term" value="F:manganese ion transmembrane transporter activity"/>
    <property type="evidence" value="ECO:0007669"/>
    <property type="project" value="TreeGrafter"/>
</dbReference>
<organism evidence="7 8">
    <name type="scientific">Caldicellulosiruptor kronotskyensis (strain DSM 18902 / VKM B-2412 / 2002)</name>
    <dbReference type="NCBI Taxonomy" id="632348"/>
    <lineage>
        <taxon>Bacteria</taxon>
        <taxon>Bacillati</taxon>
        <taxon>Bacillota</taxon>
        <taxon>Bacillota incertae sedis</taxon>
        <taxon>Caldicellulosiruptorales</taxon>
        <taxon>Caldicellulosiruptoraceae</taxon>
        <taxon>Caldicellulosiruptor</taxon>
    </lineage>
</organism>
<dbReference type="HOGENOM" id="CLU_020088_6_1_9"/>
<dbReference type="NCBIfam" id="NF037982">
    <property type="entry name" value="Nramp_1"/>
    <property type="match status" value="1"/>
</dbReference>
<evidence type="ECO:0000256" key="3">
    <source>
        <dbReference type="ARBA" id="ARBA00022692"/>
    </source>
</evidence>
<accession>E4SGD8</accession>
<feature type="transmembrane region" description="Helical" evidence="6">
    <location>
        <begin position="151"/>
        <end position="169"/>
    </location>
</feature>
<evidence type="ECO:0000256" key="5">
    <source>
        <dbReference type="ARBA" id="ARBA00023136"/>
    </source>
</evidence>
<name>E4SGD8_CALK2</name>
<evidence type="ECO:0000256" key="6">
    <source>
        <dbReference type="SAM" id="Phobius"/>
    </source>
</evidence>
<feature type="transmembrane region" description="Helical" evidence="6">
    <location>
        <begin position="120"/>
        <end position="139"/>
    </location>
</feature>
<evidence type="ECO:0000256" key="4">
    <source>
        <dbReference type="ARBA" id="ARBA00022989"/>
    </source>
</evidence>
<evidence type="ECO:0000313" key="8">
    <source>
        <dbReference type="Proteomes" id="UP000006835"/>
    </source>
</evidence>
<dbReference type="KEGG" id="ckn:Calkro_1969"/>
<dbReference type="PANTHER" id="PTHR11706">
    <property type="entry name" value="SOLUTE CARRIER PROTEIN FAMILY 11 MEMBER"/>
    <property type="match status" value="1"/>
</dbReference>
<sequence length="427" mass="47305">MAQTTRSTRLRNILLILSVIGPGLVTATADNDASGIATYAMVGSMFGYKMLWGLFLITISLAVIQEMAARMGVVTGKGLSDLIRENFGVKMTFFAMVTLLIANFTTTVGEFAGIAASLEIFGISKYISVPLTAIFVWYIINKGSYKKTEKFFLGLMVIYISYIISGFLAKPDWKEVFKNTFVPSFSFEPSFVLIFIAMIGTTITPWMQFYLQSSVVDKGVDVKNLKYQRWDVFLGAFWTDFIAFFIVVATAATLYKHGINIETAEDAAKALEPFAGKYASSLFAIGLFGASLLGAHILPLSTAYAITEAFGFENGLDKKFKEAPVFYGIILLFIVIGAGIILLPNIPLIKLMIVAQEINGILLPIILIYMLKLTNDKEIMGEYVNSKLFNVIAWVTVVFINNFNIDFACTAIFEYIDLFGTSFYVCF</sequence>
<reference evidence="7 8" key="2">
    <citation type="journal article" date="2011" name="J. Bacteriol.">
        <title>Complete genome sequences for the anaerobic, extremely thermophilic plant biomass-degrading bacteria Caldicellulosiruptor hydrothermalis, Caldicellulosiruptor kristjanssonii, Caldicellulosiruptor kronotskyensis, Caldicellulosiruptor owensenis, and Caldicellulosiruptor lactoaceticus.</title>
        <authorList>
            <person name="Blumer-Schuette S.E."/>
            <person name="Ozdemir I."/>
            <person name="Mistry D."/>
            <person name="Lucas S."/>
            <person name="Lapidus A."/>
            <person name="Cheng J.F."/>
            <person name="Goodwin L.A."/>
            <person name="Pitluck S."/>
            <person name="Land M.L."/>
            <person name="Hauser L.J."/>
            <person name="Woyke T."/>
            <person name="Mikhailova N."/>
            <person name="Pati A."/>
            <person name="Kyrpides N.C."/>
            <person name="Ivanova N."/>
            <person name="Detter J.C."/>
            <person name="Walston-Davenport K."/>
            <person name="Han S."/>
            <person name="Adams M.W."/>
            <person name="Kelly R.M."/>
        </authorList>
    </citation>
    <scope>NUCLEOTIDE SEQUENCE [LARGE SCALE GENOMIC DNA]</scope>
    <source>
        <strain evidence="8">DSM 18902 / VKM B-2412 / 2002</strain>
    </source>
</reference>
<dbReference type="InterPro" id="IPR001046">
    <property type="entry name" value="NRAMP_fam"/>
</dbReference>
<dbReference type="GO" id="GO:0034755">
    <property type="term" value="P:iron ion transmembrane transport"/>
    <property type="evidence" value="ECO:0007669"/>
    <property type="project" value="TreeGrafter"/>
</dbReference>
<dbReference type="AlphaFoldDB" id="E4SGD8"/>
<keyword evidence="3 6" id="KW-0812">Transmembrane</keyword>
<dbReference type="PANTHER" id="PTHR11706:SF33">
    <property type="entry name" value="NATURAL RESISTANCE-ASSOCIATED MACROPHAGE PROTEIN 2"/>
    <property type="match status" value="1"/>
</dbReference>
<feature type="transmembrane region" description="Helical" evidence="6">
    <location>
        <begin position="45"/>
        <end position="64"/>
    </location>
</feature>
<proteinExistence type="predicted"/>
<dbReference type="GO" id="GO:0015086">
    <property type="term" value="F:cadmium ion transmembrane transporter activity"/>
    <property type="evidence" value="ECO:0007669"/>
    <property type="project" value="TreeGrafter"/>
</dbReference>
<dbReference type="EMBL" id="CP002330">
    <property type="protein sequence ID" value="ADQ46813.1"/>
    <property type="molecule type" value="Genomic_DNA"/>
</dbReference>
<feature type="transmembrane region" description="Helical" evidence="6">
    <location>
        <begin position="93"/>
        <end position="114"/>
    </location>
</feature>